<protein>
    <submittedName>
        <fullName evidence="2">Uncharacterized protein</fullName>
    </submittedName>
</protein>
<feature type="region of interest" description="Disordered" evidence="1">
    <location>
        <begin position="1"/>
        <end position="26"/>
    </location>
</feature>
<dbReference type="Proteomes" id="UP000587002">
    <property type="component" value="Unassembled WGS sequence"/>
</dbReference>
<dbReference type="AlphaFoldDB" id="A0A853AGZ7"/>
<sequence length="60" mass="6564">MNSSSTSVPTRCTGAPARHSADSTRNSATAHCWAMMPFPNDVRCSTARISRDLRSRLPSR</sequence>
<name>A0A853AGZ7_9PSEU</name>
<evidence type="ECO:0000256" key="1">
    <source>
        <dbReference type="SAM" id="MobiDB-lite"/>
    </source>
</evidence>
<proteinExistence type="predicted"/>
<reference evidence="2 3" key="1">
    <citation type="submission" date="2020-07" db="EMBL/GenBank/DDBJ databases">
        <title>Sequencing the genomes of 1000 actinobacteria strains.</title>
        <authorList>
            <person name="Klenk H.-P."/>
        </authorList>
    </citation>
    <scope>NUCLEOTIDE SEQUENCE [LARGE SCALE GENOMIC DNA]</scope>
    <source>
        <strain evidence="2 3">DSM 44065</strain>
    </source>
</reference>
<comment type="caution">
    <text evidence="2">The sequence shown here is derived from an EMBL/GenBank/DDBJ whole genome shotgun (WGS) entry which is preliminary data.</text>
</comment>
<evidence type="ECO:0000313" key="2">
    <source>
        <dbReference type="EMBL" id="NYI83258.1"/>
    </source>
</evidence>
<accession>A0A853AGZ7</accession>
<feature type="compositionally biased region" description="Polar residues" evidence="1">
    <location>
        <begin position="1"/>
        <end position="10"/>
    </location>
</feature>
<evidence type="ECO:0000313" key="3">
    <source>
        <dbReference type="Proteomes" id="UP000587002"/>
    </source>
</evidence>
<gene>
    <name evidence="2" type="ORF">HNR68_001888</name>
</gene>
<keyword evidence="3" id="KW-1185">Reference proteome</keyword>
<organism evidence="2 3">
    <name type="scientific">Saccharopolyspora hordei</name>
    <dbReference type="NCBI Taxonomy" id="1838"/>
    <lineage>
        <taxon>Bacteria</taxon>
        <taxon>Bacillati</taxon>
        <taxon>Actinomycetota</taxon>
        <taxon>Actinomycetes</taxon>
        <taxon>Pseudonocardiales</taxon>
        <taxon>Pseudonocardiaceae</taxon>
        <taxon>Saccharopolyspora</taxon>
    </lineage>
</organism>
<dbReference type="EMBL" id="JACCFJ010000001">
    <property type="protein sequence ID" value="NYI83258.1"/>
    <property type="molecule type" value="Genomic_DNA"/>
</dbReference>